<organism evidence="10 11">
    <name type="scientific">Ascochyta lentis</name>
    <dbReference type="NCBI Taxonomy" id="205686"/>
    <lineage>
        <taxon>Eukaryota</taxon>
        <taxon>Fungi</taxon>
        <taxon>Dikarya</taxon>
        <taxon>Ascomycota</taxon>
        <taxon>Pezizomycotina</taxon>
        <taxon>Dothideomycetes</taxon>
        <taxon>Pleosporomycetidae</taxon>
        <taxon>Pleosporales</taxon>
        <taxon>Pleosporineae</taxon>
        <taxon>Didymellaceae</taxon>
        <taxon>Ascochyta</taxon>
    </lineage>
</organism>
<comment type="subcellular location">
    <subcellularLocation>
        <location evidence="1">Membrane</location>
        <topology evidence="1">Multi-pass membrane protein</topology>
    </subcellularLocation>
</comment>
<evidence type="ECO:0000256" key="4">
    <source>
        <dbReference type="ARBA" id="ARBA00022692"/>
    </source>
</evidence>
<dbReference type="InterPro" id="IPR003663">
    <property type="entry name" value="Sugar/inositol_transpt"/>
</dbReference>
<dbReference type="InterPro" id="IPR020846">
    <property type="entry name" value="MFS_dom"/>
</dbReference>
<reference evidence="10" key="2">
    <citation type="submission" date="2020-09" db="EMBL/GenBank/DDBJ databases">
        <title>Reference genome assembly for Australian Ascochyta lentis isolate Al4.</title>
        <authorList>
            <person name="Lee R.C."/>
            <person name="Farfan-Caceres L.M."/>
            <person name="Debler J.W."/>
            <person name="Williams A.H."/>
            <person name="Henares B.M."/>
        </authorList>
    </citation>
    <scope>NUCLEOTIDE SEQUENCE</scope>
    <source>
        <strain evidence="10">Al4</strain>
    </source>
</reference>
<evidence type="ECO:0000313" key="11">
    <source>
        <dbReference type="Proteomes" id="UP000651452"/>
    </source>
</evidence>
<comment type="similarity">
    <text evidence="2 7">Belongs to the major facilitator superfamily. Sugar transporter (TC 2.A.1.1) family.</text>
</comment>
<dbReference type="FunFam" id="1.20.1250.20:FF:000090">
    <property type="entry name" value="MFS sugar transporter, putative"/>
    <property type="match status" value="1"/>
</dbReference>
<feature type="transmembrane region" description="Helical" evidence="8">
    <location>
        <begin position="90"/>
        <end position="112"/>
    </location>
</feature>
<keyword evidence="5 8" id="KW-1133">Transmembrane helix</keyword>
<dbReference type="PROSITE" id="PS00217">
    <property type="entry name" value="SUGAR_TRANSPORT_2"/>
    <property type="match status" value="1"/>
</dbReference>
<dbReference type="SUPFAM" id="SSF103473">
    <property type="entry name" value="MFS general substrate transporter"/>
    <property type="match status" value="1"/>
</dbReference>
<dbReference type="OrthoDB" id="6133115at2759"/>
<protein>
    <recommendedName>
        <fullName evidence="9">Major facilitator superfamily (MFS) profile domain-containing protein</fullName>
    </recommendedName>
</protein>
<comment type="caution">
    <text evidence="10">The sequence shown here is derived from an EMBL/GenBank/DDBJ whole genome shotgun (WGS) entry which is preliminary data.</text>
</comment>
<feature type="transmembrane region" description="Helical" evidence="8">
    <location>
        <begin position="333"/>
        <end position="354"/>
    </location>
</feature>
<feature type="transmembrane region" description="Helical" evidence="8">
    <location>
        <begin position="303"/>
        <end position="326"/>
    </location>
</feature>
<evidence type="ECO:0000259" key="9">
    <source>
        <dbReference type="PROSITE" id="PS50850"/>
    </source>
</evidence>
<proteinExistence type="inferred from homology"/>
<dbReference type="NCBIfam" id="TIGR00879">
    <property type="entry name" value="SP"/>
    <property type="match status" value="1"/>
</dbReference>
<feature type="transmembrane region" description="Helical" evidence="8">
    <location>
        <begin position="60"/>
        <end position="78"/>
    </location>
</feature>
<dbReference type="GO" id="GO:0005351">
    <property type="term" value="F:carbohydrate:proton symporter activity"/>
    <property type="evidence" value="ECO:0007669"/>
    <property type="project" value="TreeGrafter"/>
</dbReference>
<dbReference type="Pfam" id="PF00083">
    <property type="entry name" value="Sugar_tr"/>
    <property type="match status" value="1"/>
</dbReference>
<gene>
    <name evidence="10" type="ORF">EKO04_006575</name>
</gene>
<keyword evidence="3 7" id="KW-0813">Transport</keyword>
<dbReference type="AlphaFoldDB" id="A0A8H7J3B8"/>
<dbReference type="PRINTS" id="PR00171">
    <property type="entry name" value="SUGRTRNSPORT"/>
</dbReference>
<evidence type="ECO:0000256" key="1">
    <source>
        <dbReference type="ARBA" id="ARBA00004141"/>
    </source>
</evidence>
<evidence type="ECO:0000256" key="3">
    <source>
        <dbReference type="ARBA" id="ARBA00022448"/>
    </source>
</evidence>
<feature type="domain" description="Major facilitator superfamily (MFS) profile" evidence="9">
    <location>
        <begin position="17"/>
        <end position="457"/>
    </location>
</feature>
<feature type="transmembrane region" description="Helical" evidence="8">
    <location>
        <begin position="143"/>
        <end position="164"/>
    </location>
</feature>
<keyword evidence="6 8" id="KW-0472">Membrane</keyword>
<dbReference type="InterPro" id="IPR005828">
    <property type="entry name" value="MFS_sugar_transport-like"/>
</dbReference>
<evidence type="ECO:0000256" key="6">
    <source>
        <dbReference type="ARBA" id="ARBA00023136"/>
    </source>
</evidence>
<feature type="transmembrane region" description="Helical" evidence="8">
    <location>
        <begin position="366"/>
        <end position="391"/>
    </location>
</feature>
<dbReference type="EMBL" id="RZGK01000011">
    <property type="protein sequence ID" value="KAF9695502.1"/>
    <property type="molecule type" value="Genomic_DNA"/>
</dbReference>
<name>A0A8H7J3B8_9PLEO</name>
<dbReference type="InterPro" id="IPR005829">
    <property type="entry name" value="Sugar_transporter_CS"/>
</dbReference>
<evidence type="ECO:0000313" key="10">
    <source>
        <dbReference type="EMBL" id="KAF9695502.1"/>
    </source>
</evidence>
<dbReference type="GO" id="GO:0016020">
    <property type="term" value="C:membrane"/>
    <property type="evidence" value="ECO:0007669"/>
    <property type="project" value="UniProtKB-SubCell"/>
</dbReference>
<keyword evidence="4 8" id="KW-0812">Transmembrane</keyword>
<evidence type="ECO:0000256" key="2">
    <source>
        <dbReference type="ARBA" id="ARBA00010992"/>
    </source>
</evidence>
<dbReference type="InterPro" id="IPR036259">
    <property type="entry name" value="MFS_trans_sf"/>
</dbReference>
<accession>A0A8H7J3B8</accession>
<keyword evidence="11" id="KW-1185">Reference proteome</keyword>
<dbReference type="PANTHER" id="PTHR48022">
    <property type="entry name" value="PLASTIDIC GLUCOSE TRANSPORTER 4"/>
    <property type="match status" value="1"/>
</dbReference>
<feature type="transmembrane region" description="Helical" evidence="8">
    <location>
        <begin position="411"/>
        <end position="430"/>
    </location>
</feature>
<evidence type="ECO:0000256" key="7">
    <source>
        <dbReference type="RuleBase" id="RU003346"/>
    </source>
</evidence>
<dbReference type="PANTHER" id="PTHR48022:SF28">
    <property type="entry name" value="MAJOR FACILITATOR SUPERFAMILY (MFS) PROFILE DOMAIN-CONTAINING PROTEIN-RELATED"/>
    <property type="match status" value="1"/>
</dbReference>
<evidence type="ECO:0000256" key="8">
    <source>
        <dbReference type="SAM" id="Phobius"/>
    </source>
</evidence>
<evidence type="ECO:0000256" key="5">
    <source>
        <dbReference type="ARBA" id="ARBA00022989"/>
    </source>
</evidence>
<dbReference type="PROSITE" id="PS50850">
    <property type="entry name" value="MFS"/>
    <property type="match status" value="1"/>
</dbReference>
<dbReference type="Proteomes" id="UP000651452">
    <property type="component" value="Unassembled WGS sequence"/>
</dbReference>
<reference evidence="10" key="1">
    <citation type="submission" date="2018-12" db="EMBL/GenBank/DDBJ databases">
        <authorList>
            <person name="Syme R.A."/>
            <person name="Farfan-Caceres L."/>
            <person name="Lichtenzveig J."/>
        </authorList>
    </citation>
    <scope>NUCLEOTIDE SEQUENCE</scope>
    <source>
        <strain evidence="10">Al4</strain>
    </source>
</reference>
<feature type="transmembrane region" description="Helical" evidence="8">
    <location>
        <begin position="436"/>
        <end position="453"/>
    </location>
</feature>
<dbReference type="Gene3D" id="1.20.1250.20">
    <property type="entry name" value="MFS general substrate transporter like domains"/>
    <property type="match status" value="1"/>
</dbReference>
<dbReference type="PROSITE" id="PS51257">
    <property type="entry name" value="PROKAR_LIPOPROTEIN"/>
    <property type="match status" value="1"/>
</dbReference>
<sequence length="519" mass="57442">MRLWKHNFRGKTLVFAVTAASCQAFLLLGFDQGVMGGIIGADNPFGRYFNNPDADMQGNITALYDIGCVLGSIITYFVGERFGRRNMLMIGGAIMVVGAALLGSSTTIAQLITGRIVTGIGNGMNSSTAPVYLTECAPSSYRGALLTLQGTVTILGVVIAYWLDYGTNFSSTSFQWRFPLAFQAVFAVFLVLQIIGLPETPRWLVAHDRYEEAREVTAALENKALDDPTVNATILDIKSGLDEEHKEGPFRFMELFSWGETQNFRRLLIIISIQMGQQFSGSNMINYYLPVIFQDSMGLSRQLSLILGGCAQCTFLVGSAIPVLLMDRFGRRTLLMGCTAGLCLCFVCVSILLSKTVDGMVPEGRGYAATAFIFIFQLFYGVGWLPVPWFYPSEISTTRTRTKMQAIASGWNWMFVFVVVKITPIAFANIQWRTFIIFSILNAAFIPMVYFFYPETKGITLEDIPLLFHKKGITGGVFSSKGGRTVIPGQHAQEAYIDEKMHVHEARMEGDQEQVEKAA</sequence>
<feature type="transmembrane region" description="Helical" evidence="8">
    <location>
        <begin position="176"/>
        <end position="195"/>
    </location>
</feature>
<dbReference type="InterPro" id="IPR050360">
    <property type="entry name" value="MFS_Sugar_Transporters"/>
</dbReference>